<comment type="caution">
    <text evidence="1">The sequence shown here is derived from an EMBL/GenBank/DDBJ whole genome shotgun (WGS) entry which is preliminary data.</text>
</comment>
<organism evidence="1 2">
    <name type="scientific">Naganishia onofrii</name>
    <dbReference type="NCBI Taxonomy" id="1851511"/>
    <lineage>
        <taxon>Eukaryota</taxon>
        <taxon>Fungi</taxon>
        <taxon>Dikarya</taxon>
        <taxon>Basidiomycota</taxon>
        <taxon>Agaricomycotina</taxon>
        <taxon>Tremellomycetes</taxon>
        <taxon>Filobasidiales</taxon>
        <taxon>Filobasidiaceae</taxon>
        <taxon>Naganishia</taxon>
    </lineage>
</organism>
<protein>
    <submittedName>
        <fullName evidence="1">Uncharacterized protein</fullName>
    </submittedName>
</protein>
<evidence type="ECO:0000313" key="2">
    <source>
        <dbReference type="Proteomes" id="UP001234202"/>
    </source>
</evidence>
<gene>
    <name evidence="1" type="ORF">QFC24_000204</name>
</gene>
<reference evidence="1" key="1">
    <citation type="submission" date="2023-04" db="EMBL/GenBank/DDBJ databases">
        <title>Draft Genome sequencing of Naganishia species isolated from polar environments using Oxford Nanopore Technology.</title>
        <authorList>
            <person name="Leo P."/>
            <person name="Venkateswaran K."/>
        </authorList>
    </citation>
    <scope>NUCLEOTIDE SEQUENCE</scope>
    <source>
        <strain evidence="1">DBVPG 5303</strain>
    </source>
</reference>
<keyword evidence="2" id="KW-1185">Reference proteome</keyword>
<evidence type="ECO:0000313" key="1">
    <source>
        <dbReference type="EMBL" id="KAJ9127919.1"/>
    </source>
</evidence>
<accession>A0ACC2XX08</accession>
<dbReference type="EMBL" id="JASBWV010000001">
    <property type="protein sequence ID" value="KAJ9127919.1"/>
    <property type="molecule type" value="Genomic_DNA"/>
</dbReference>
<name>A0ACC2XX08_9TREE</name>
<dbReference type="Proteomes" id="UP001234202">
    <property type="component" value="Unassembled WGS sequence"/>
</dbReference>
<proteinExistence type="predicted"/>
<sequence>MSAGVLLEDEEENAQDLHWDGTGLEGLDEVLHGFEGRGIVEMTGKAGTGKTVSLATILQDKTLTLVVRGKQEADNVLDRLNIVDCFDVDELKSSSLVDKSVDLDDKTNLTGLGQADTASSSSVRIIVIDTLSNLLAPIITGSTTQGKF</sequence>